<dbReference type="EMBL" id="BONV01000053">
    <property type="protein sequence ID" value="GIG84534.1"/>
    <property type="molecule type" value="Genomic_DNA"/>
</dbReference>
<keyword evidence="2" id="KW-1185">Reference proteome</keyword>
<dbReference type="AlphaFoldDB" id="A0A8J3Q0N7"/>
<sequence>MLDACLGDPDASRLRDALERRDWRSAGDFLNSVTDPDHRAFYLGICQAAPGVQEWIDEWVAAEPDVTLPVLVQGTNGIQWAWDARGRARASHTTARQFREFHRRLKIAEDSLRDVARRDPDDVDAWSGLVTTARGLELGKTEAWRRFDEVTSRHPLHVYAHEQMLQGLCAKWYGSDKEMFSFARKAVTKSPEGNPLGHLVAVAHIEFWSGNGQDNHLSRSEVRAELHAAANRSVRHADYRAKLGGQVSHNWFALAFSLAGDHTAAREHFEVIGRSLTPSPWQLFDDPVGMFRKMRATARKRG</sequence>
<dbReference type="RefSeq" id="WP_203887800.1">
    <property type="nucleotide sequence ID" value="NZ_BAABHH010000035.1"/>
</dbReference>
<organism evidence="1 2">
    <name type="scientific">Planotetraspora kaengkrachanensis</name>
    <dbReference type="NCBI Taxonomy" id="575193"/>
    <lineage>
        <taxon>Bacteria</taxon>
        <taxon>Bacillati</taxon>
        <taxon>Actinomycetota</taxon>
        <taxon>Actinomycetes</taxon>
        <taxon>Streptosporangiales</taxon>
        <taxon>Streptosporangiaceae</taxon>
        <taxon>Planotetraspora</taxon>
    </lineage>
</organism>
<dbReference type="Proteomes" id="UP000630097">
    <property type="component" value="Unassembled WGS sequence"/>
</dbReference>
<protein>
    <recommendedName>
        <fullName evidence="3">DUF4034 domain-containing protein</fullName>
    </recommendedName>
</protein>
<proteinExistence type="predicted"/>
<comment type="caution">
    <text evidence="1">The sequence shown here is derived from an EMBL/GenBank/DDBJ whole genome shotgun (WGS) entry which is preliminary data.</text>
</comment>
<evidence type="ECO:0000313" key="2">
    <source>
        <dbReference type="Proteomes" id="UP000630097"/>
    </source>
</evidence>
<evidence type="ECO:0008006" key="3">
    <source>
        <dbReference type="Google" id="ProtNLM"/>
    </source>
</evidence>
<name>A0A8J3Q0N7_9ACTN</name>
<evidence type="ECO:0000313" key="1">
    <source>
        <dbReference type="EMBL" id="GIG84534.1"/>
    </source>
</evidence>
<accession>A0A8J3Q0N7</accession>
<gene>
    <name evidence="1" type="ORF">Pka01_76610</name>
</gene>
<reference evidence="1 2" key="1">
    <citation type="submission" date="2021-01" db="EMBL/GenBank/DDBJ databases">
        <title>Whole genome shotgun sequence of Planotetraspora kaengkrachanensis NBRC 104272.</title>
        <authorList>
            <person name="Komaki H."/>
            <person name="Tamura T."/>
        </authorList>
    </citation>
    <scope>NUCLEOTIDE SEQUENCE [LARGE SCALE GENOMIC DNA]</scope>
    <source>
        <strain evidence="1 2">NBRC 104272</strain>
    </source>
</reference>